<dbReference type="Pfam" id="PF00450">
    <property type="entry name" value="Peptidase_S10"/>
    <property type="match status" value="1"/>
</dbReference>
<evidence type="ECO:0000256" key="1">
    <source>
        <dbReference type="ARBA" id="ARBA00001003"/>
    </source>
</evidence>
<comment type="similarity">
    <text evidence="3 14">Belongs to the peptidase S10 family.</text>
</comment>
<dbReference type="InterPro" id="IPR029058">
    <property type="entry name" value="AB_hydrolase_fold"/>
</dbReference>
<dbReference type="PROSITE" id="PS00131">
    <property type="entry name" value="CARBOXYPEPT_SER_SER"/>
    <property type="match status" value="1"/>
</dbReference>
<evidence type="ECO:0000256" key="16">
    <source>
        <dbReference type="SAM" id="Phobius"/>
    </source>
</evidence>
<feature type="signal peptide" evidence="14">
    <location>
        <begin position="1"/>
        <end position="22"/>
    </location>
</feature>
<comment type="catalytic activity">
    <reaction evidence="1">
        <text>Preferential release of a C-terminal arginine or lysine residue.</text>
        <dbReference type="EC" id="3.4.16.6"/>
    </reaction>
</comment>
<keyword evidence="6 16" id="KW-0812">Transmembrane</keyword>
<organism evidence="17 18">
    <name type="scientific">Dekkera bruxellensis</name>
    <name type="common">Brettanomyces custersii</name>
    <dbReference type="NCBI Taxonomy" id="5007"/>
    <lineage>
        <taxon>Eukaryota</taxon>
        <taxon>Fungi</taxon>
        <taxon>Dikarya</taxon>
        <taxon>Ascomycota</taxon>
        <taxon>Saccharomycotina</taxon>
        <taxon>Pichiomycetes</taxon>
        <taxon>Pichiales</taxon>
        <taxon>Pichiaceae</taxon>
        <taxon>Brettanomyces</taxon>
    </lineage>
</organism>
<evidence type="ECO:0000256" key="4">
    <source>
        <dbReference type="ARBA" id="ARBA00022645"/>
    </source>
</evidence>
<evidence type="ECO:0000256" key="3">
    <source>
        <dbReference type="ARBA" id="ARBA00009431"/>
    </source>
</evidence>
<dbReference type="GO" id="GO:0006915">
    <property type="term" value="P:apoptotic process"/>
    <property type="evidence" value="ECO:0007669"/>
    <property type="project" value="UniProtKB-KW"/>
</dbReference>
<dbReference type="InterPro" id="IPR001563">
    <property type="entry name" value="Peptidase_S10"/>
</dbReference>
<evidence type="ECO:0000256" key="5">
    <source>
        <dbReference type="ARBA" id="ARBA00022670"/>
    </source>
</evidence>
<feature type="compositionally biased region" description="Acidic residues" evidence="15">
    <location>
        <begin position="564"/>
        <end position="577"/>
    </location>
</feature>
<dbReference type="EC" id="3.4.16.-" evidence="14"/>
<evidence type="ECO:0000256" key="10">
    <source>
        <dbReference type="ARBA" id="ARBA00022989"/>
    </source>
</evidence>
<evidence type="ECO:0000313" key="17">
    <source>
        <dbReference type="EMBL" id="VUG18568.1"/>
    </source>
</evidence>
<dbReference type="PROSITE" id="PS00560">
    <property type="entry name" value="CARBOXYPEPT_SER_HIS"/>
    <property type="match status" value="1"/>
</dbReference>
<keyword evidence="9 14" id="KW-0378">Hydrolase</keyword>
<dbReference type="AlphaFoldDB" id="A0A7D9H1Z5"/>
<evidence type="ECO:0000256" key="11">
    <source>
        <dbReference type="ARBA" id="ARBA00023034"/>
    </source>
</evidence>
<keyword evidence="13" id="KW-0325">Glycoprotein</keyword>
<evidence type="ECO:0000256" key="8">
    <source>
        <dbReference type="ARBA" id="ARBA00022729"/>
    </source>
</evidence>
<evidence type="ECO:0000256" key="7">
    <source>
        <dbReference type="ARBA" id="ARBA00022703"/>
    </source>
</evidence>
<keyword evidence="11" id="KW-0333">Golgi apparatus</keyword>
<dbReference type="EMBL" id="CABFWN010000003">
    <property type="protein sequence ID" value="VUG18568.1"/>
    <property type="molecule type" value="Genomic_DNA"/>
</dbReference>
<dbReference type="GO" id="GO:0004185">
    <property type="term" value="F:serine-type carboxypeptidase activity"/>
    <property type="evidence" value="ECO:0007669"/>
    <property type="project" value="UniProtKB-UniRule"/>
</dbReference>
<accession>A0A7D9H1Z5</accession>
<name>A0A7D9H1Z5_DEKBR</name>
<dbReference type="Proteomes" id="UP000478008">
    <property type="component" value="Unassembled WGS sequence"/>
</dbReference>
<evidence type="ECO:0000256" key="12">
    <source>
        <dbReference type="ARBA" id="ARBA00023136"/>
    </source>
</evidence>
<dbReference type="SUPFAM" id="SSF53474">
    <property type="entry name" value="alpha/beta-Hydrolases"/>
    <property type="match status" value="1"/>
</dbReference>
<evidence type="ECO:0000256" key="9">
    <source>
        <dbReference type="ARBA" id="ARBA00022801"/>
    </source>
</evidence>
<keyword evidence="8 14" id="KW-0732">Signal</keyword>
<dbReference type="Gene3D" id="3.40.50.1820">
    <property type="entry name" value="alpha/beta hydrolase"/>
    <property type="match status" value="1"/>
</dbReference>
<evidence type="ECO:0000256" key="2">
    <source>
        <dbReference type="ARBA" id="ARBA00004393"/>
    </source>
</evidence>
<keyword evidence="18" id="KW-1185">Reference proteome</keyword>
<dbReference type="InterPro" id="IPR033124">
    <property type="entry name" value="Ser_caboxypep_his_AS"/>
</dbReference>
<evidence type="ECO:0000256" key="6">
    <source>
        <dbReference type="ARBA" id="ARBA00022692"/>
    </source>
</evidence>
<evidence type="ECO:0000256" key="13">
    <source>
        <dbReference type="ARBA" id="ARBA00023180"/>
    </source>
</evidence>
<reference evidence="17 18" key="1">
    <citation type="submission" date="2019-07" db="EMBL/GenBank/DDBJ databases">
        <authorList>
            <person name="Friedrich A."/>
            <person name="Schacherer J."/>
        </authorList>
    </citation>
    <scope>NUCLEOTIDE SEQUENCE [LARGE SCALE GENOMIC DNA]</scope>
</reference>
<protein>
    <recommendedName>
        <fullName evidence="14">Carboxypeptidase</fullName>
        <ecNumber evidence="14">3.4.16.-</ecNumber>
    </recommendedName>
</protein>
<keyword evidence="4 14" id="KW-0121">Carboxypeptidase</keyword>
<evidence type="ECO:0000256" key="15">
    <source>
        <dbReference type="SAM" id="MobiDB-lite"/>
    </source>
</evidence>
<proteinExistence type="inferred from homology"/>
<dbReference type="InterPro" id="IPR018202">
    <property type="entry name" value="Ser_caboxypep_ser_AS"/>
</dbReference>
<evidence type="ECO:0000313" key="18">
    <source>
        <dbReference type="Proteomes" id="UP000478008"/>
    </source>
</evidence>
<evidence type="ECO:0000256" key="14">
    <source>
        <dbReference type="RuleBase" id="RU361156"/>
    </source>
</evidence>
<keyword evidence="10 16" id="KW-1133">Transmembrane helix</keyword>
<dbReference type="GO" id="GO:0006508">
    <property type="term" value="P:proteolysis"/>
    <property type="evidence" value="ECO:0007669"/>
    <property type="project" value="UniProtKB-KW"/>
</dbReference>
<dbReference type="GO" id="GO:0005802">
    <property type="term" value="C:trans-Golgi network"/>
    <property type="evidence" value="ECO:0007669"/>
    <property type="project" value="TreeGrafter"/>
</dbReference>
<feature type="region of interest" description="Disordered" evidence="15">
    <location>
        <begin position="564"/>
        <end position="602"/>
    </location>
</feature>
<sequence>MLLSALSSLISFLSLFSGSVFASPIPDVTTENSREEDAYIVTDLPGIDDIPESLIPVMHAGQLALNSENDTGLFFWRFGKNSENSTINNATTKDLVIWFNGGPGCSSLDGAMMEIGPFRTKKDDTSELTYNNGTWLKYADLLFIDQPAGTGFAYTDVNYDTELTEASEHIVEFFKSYFSKFPSDRFRNIWIAGESYAGQYIPYFADAILREKKKNSKFQINLAGLLIGNGWVEPDIQSLSYVPFAMNNNLINKTNPMLPKLLAQHEKCQNAINDPDNKEFEKSQCDKVLDVFSKATRIINDDTGSQGTCYNYYDYRKQDVYPACGSNWPEILPSTDSYLNRKDVQKSLNIIHEKKWAECDEHTSMLFSPRKSVKSFELIPQLLADIPIMLFNGDKDIICNHLGTEMMIQEMIIGNEQKGFSNNSHYINWIQDGIHVGNVRSEMNLTYVRVFNSSHMVPYDLPEVSRGLLDIMFGLDELQSAEDRFTTTSANTYVNSGKEQYSAPAHGSSKTSWIGVKVTLIGVTLIAALFLCLYLRHRNIKKSSFLESRASRKRKRVHWEDGNDISDDDDIYDDDSEHDLSSGAKYDDQVTSDLNSNLPYNKQPTSNILNTVLSKLGYNRGNIQYERVAGHENSKDIEMGDISDDQLVADSEDDAIGNRQAL</sequence>
<dbReference type="PANTHER" id="PTHR11802">
    <property type="entry name" value="SERINE PROTEASE FAMILY S10 SERINE CARBOXYPEPTIDASE"/>
    <property type="match status" value="1"/>
</dbReference>
<keyword evidence="7" id="KW-0053">Apoptosis</keyword>
<feature type="transmembrane region" description="Helical" evidence="16">
    <location>
        <begin position="513"/>
        <end position="535"/>
    </location>
</feature>
<feature type="compositionally biased region" description="Polar residues" evidence="15">
    <location>
        <begin position="589"/>
        <end position="602"/>
    </location>
</feature>
<feature type="chain" id="PRO_5029039155" description="Carboxypeptidase" evidence="14">
    <location>
        <begin position="23"/>
        <end position="662"/>
    </location>
</feature>
<dbReference type="PANTHER" id="PTHR11802:SF190">
    <property type="entry name" value="PHEROMONE-PROCESSING CARBOXYPEPTIDASE KEX1"/>
    <property type="match status" value="1"/>
</dbReference>
<dbReference type="PRINTS" id="PR00724">
    <property type="entry name" value="CRBOXYPTASEC"/>
</dbReference>
<gene>
    <name evidence="17" type="primary">KEX1</name>
    <name evidence="17" type="ORF">DEBR0S3_14796G</name>
</gene>
<keyword evidence="5 14" id="KW-0645">Protease</keyword>
<comment type="subcellular location">
    <subcellularLocation>
        <location evidence="2">Golgi apparatus</location>
        <location evidence="2">trans-Golgi network membrane</location>
        <topology evidence="2">Single-pass type I membrane protein</topology>
    </subcellularLocation>
</comment>
<keyword evidence="12 16" id="KW-0472">Membrane</keyword>